<name>A0A5S3V3L9_9GAMM</name>
<dbReference type="Pfam" id="PF13604">
    <property type="entry name" value="AAA_30"/>
    <property type="match status" value="1"/>
</dbReference>
<comment type="caution">
    <text evidence="2">The sequence shown here is derived from an EMBL/GenBank/DDBJ whole genome shotgun (WGS) entry which is preliminary data.</text>
</comment>
<dbReference type="Pfam" id="PF08751">
    <property type="entry name" value="TrwC"/>
    <property type="match status" value="1"/>
</dbReference>
<dbReference type="Gene3D" id="3.40.50.300">
    <property type="entry name" value="P-loop containing nucleotide triphosphate hydrolases"/>
    <property type="match status" value="2"/>
</dbReference>
<dbReference type="InterPro" id="IPR014059">
    <property type="entry name" value="TraI/TrwC_relax"/>
</dbReference>
<evidence type="ECO:0000313" key="3">
    <source>
        <dbReference type="Proteomes" id="UP000307217"/>
    </source>
</evidence>
<dbReference type="OrthoDB" id="9763659at2"/>
<dbReference type="Gene3D" id="2.30.30.940">
    <property type="match status" value="1"/>
</dbReference>
<dbReference type="NCBIfam" id="TIGR02686">
    <property type="entry name" value="relax_trwC"/>
    <property type="match status" value="1"/>
</dbReference>
<feature type="domain" description="TrwC relaxase" evidence="1">
    <location>
        <begin position="10"/>
        <end position="278"/>
    </location>
</feature>
<dbReference type="NCBIfam" id="NF041492">
    <property type="entry name" value="MobF"/>
    <property type="match status" value="1"/>
</dbReference>
<reference evidence="3" key="2">
    <citation type="submission" date="2019-06" db="EMBL/GenBank/DDBJ databases">
        <title>Co-occurence of chitin degradation, pigmentation and bioactivity in marine Pseudoalteromonas.</title>
        <authorList>
            <person name="Sonnenschein E.C."/>
            <person name="Bech P.K."/>
        </authorList>
    </citation>
    <scope>NUCLEOTIDE SEQUENCE [LARGE SCALE GENOMIC DNA]</scope>
    <source>
        <strain evidence="3">S3790</strain>
    </source>
</reference>
<evidence type="ECO:0000313" key="2">
    <source>
        <dbReference type="EMBL" id="TMO64846.1"/>
    </source>
</evidence>
<protein>
    <submittedName>
        <fullName evidence="2">Exonuclease V subunit alpha</fullName>
    </submittedName>
</protein>
<sequence>MLTISFMASREYYLEWSQLDYYMASPELRGKWLGYMAYQLGLSGVVNPTPYERLLDGFSPDGKRPLVRNAGEEHIPGWDLTFSAPKAVSILQVFDEHKLIQQAHEAAVQAALRYLEAQAAYTRRGEGGKDLEKLPGLLAAMFTHFESRSEDPQLHSHVLVFNVAERHDFTTGTIHSRTLYQWKMAAGAAYRAELAQQLRQLGYVIEADNDSFHVVGVPKDICEYYSKRAEQIEQNLAEMGASTSASAHGQYAKLKDRQEKANTPLPELTQRWQAELTALGFDKQLAEDIRLEQPTYSLRFMQPQRALDELTETQSTFRKQDIHQHIALQAQVTGDDIDSVQRYASECLASKQVIELGLDHKQNHLFTTKAVLEAEHQMIKLATQLSQQPHQAPNHEIIQQALADKQAASGYALSDEQVEALMSACNDKQLAILQGSAGAGKSASMEALRLAYEATGQRVSGAAVPKKAADNLQAEAGINSQTLARILTQAEQGRQPLKHIDVLVIDEAGLIGTKQMQALLQLAVEQDTKVVLVGEDKQLESIEHSGVLKYLSRPDIIGTSRIETIRRQRQAWARQAVMDLRDGKAQQALEAINAHQLVNFAESHEAAATALVNAWQAYTDKHPDKAAVVLAQRWSEVEVLSKQLRQIAQQRKQVEHENIELECGVSNKAMTLPFSTGERVRFAKNDYALDVSNGTLGTLKALREVNQHWQFIVTLDDGREVMVDTQHYKDEQGRLPLVHAYAMTVYSSQGITVDGDTFVLYNAHMDRANSYVAGSRHKDNCHWFVNNKEVDTLCATEGTTLSDKERLEALATLMSREQSSGLAIEHLTDKQVQQLFVQPEAECSQHIKHESELALS</sequence>
<dbReference type="EMBL" id="PNBX01000100">
    <property type="protein sequence ID" value="TMO64846.1"/>
    <property type="molecule type" value="Genomic_DNA"/>
</dbReference>
<dbReference type="AlphaFoldDB" id="A0A5S3V3L9"/>
<dbReference type="InterPro" id="IPR014862">
    <property type="entry name" value="TrwC"/>
</dbReference>
<dbReference type="RefSeq" id="WP_138593241.1">
    <property type="nucleotide sequence ID" value="NZ_PNBX01000100.1"/>
</dbReference>
<gene>
    <name evidence="2" type="ORF">CWC19_18190</name>
</gene>
<keyword evidence="2" id="KW-0540">Nuclease</keyword>
<dbReference type="SUPFAM" id="SSF55464">
    <property type="entry name" value="Origin of replication-binding domain, RBD-like"/>
    <property type="match status" value="1"/>
</dbReference>
<dbReference type="GO" id="GO:0004527">
    <property type="term" value="F:exonuclease activity"/>
    <property type="evidence" value="ECO:0007669"/>
    <property type="project" value="UniProtKB-KW"/>
</dbReference>
<keyword evidence="2" id="KW-0378">Hydrolase</keyword>
<dbReference type="InterPro" id="IPR027417">
    <property type="entry name" value="P-loop_NTPase"/>
</dbReference>
<keyword evidence="2" id="KW-0269">Exonuclease</keyword>
<dbReference type="SUPFAM" id="SSF52540">
    <property type="entry name" value="P-loop containing nucleoside triphosphate hydrolases"/>
    <property type="match status" value="2"/>
</dbReference>
<evidence type="ECO:0000259" key="1">
    <source>
        <dbReference type="Pfam" id="PF08751"/>
    </source>
</evidence>
<dbReference type="CDD" id="cd17933">
    <property type="entry name" value="DEXSc_RecD-like"/>
    <property type="match status" value="1"/>
</dbReference>
<dbReference type="Proteomes" id="UP000307217">
    <property type="component" value="Unassembled WGS sequence"/>
</dbReference>
<proteinExistence type="predicted"/>
<reference evidence="2 3" key="1">
    <citation type="submission" date="2018-01" db="EMBL/GenBank/DDBJ databases">
        <authorList>
            <person name="Paulsen S."/>
            <person name="Gram L.K."/>
        </authorList>
    </citation>
    <scope>NUCLEOTIDE SEQUENCE [LARGE SCALE GENOMIC DNA]</scope>
    <source>
        <strain evidence="2 3">S3790</strain>
    </source>
</reference>
<organism evidence="2 3">
    <name type="scientific">Pseudoalteromonas aurantia</name>
    <dbReference type="NCBI Taxonomy" id="43654"/>
    <lineage>
        <taxon>Bacteria</taxon>
        <taxon>Pseudomonadati</taxon>
        <taxon>Pseudomonadota</taxon>
        <taxon>Gammaproteobacteria</taxon>
        <taxon>Alteromonadales</taxon>
        <taxon>Pseudoalteromonadaceae</taxon>
        <taxon>Pseudoalteromonas</taxon>
    </lineage>
</organism>
<accession>A0A5S3V3L9</accession>